<dbReference type="RefSeq" id="XP_069203598.1">
    <property type="nucleotide sequence ID" value="XM_069340130.1"/>
</dbReference>
<evidence type="ECO:0000313" key="3">
    <source>
        <dbReference type="Proteomes" id="UP001562354"/>
    </source>
</evidence>
<feature type="signal peptide" evidence="1">
    <location>
        <begin position="1"/>
        <end position="18"/>
    </location>
</feature>
<dbReference type="EMBL" id="JBFMKM010000003">
    <property type="protein sequence ID" value="KAL1310749.1"/>
    <property type="molecule type" value="Genomic_DNA"/>
</dbReference>
<comment type="caution">
    <text evidence="2">The sequence shown here is derived from an EMBL/GenBank/DDBJ whole genome shotgun (WGS) entry which is preliminary data.</text>
</comment>
<dbReference type="PANTHER" id="PTHR35523:SF1">
    <property type="entry name" value="CELL WALL PROTEIN SED1"/>
    <property type="match status" value="1"/>
</dbReference>
<evidence type="ECO:0000313" key="2">
    <source>
        <dbReference type="EMBL" id="KAL1310749.1"/>
    </source>
</evidence>
<dbReference type="Proteomes" id="UP001562354">
    <property type="component" value="Unassembled WGS sequence"/>
</dbReference>
<reference evidence="2 3" key="1">
    <citation type="submission" date="2024-07" db="EMBL/GenBank/DDBJ databases">
        <title>Draft sequence of the Neodothiora populina.</title>
        <authorList>
            <person name="Drown D.D."/>
            <person name="Schuette U.S."/>
            <person name="Buechlein A.B."/>
            <person name="Rusch D.R."/>
            <person name="Winton L.W."/>
            <person name="Adams G.A."/>
        </authorList>
    </citation>
    <scope>NUCLEOTIDE SEQUENCE [LARGE SCALE GENOMIC DNA]</scope>
    <source>
        <strain evidence="2 3">CPC 39397</strain>
    </source>
</reference>
<proteinExistence type="predicted"/>
<evidence type="ECO:0008006" key="4">
    <source>
        <dbReference type="Google" id="ProtNLM"/>
    </source>
</evidence>
<accession>A0ABR3PNH2</accession>
<organism evidence="2 3">
    <name type="scientific">Neodothiora populina</name>
    <dbReference type="NCBI Taxonomy" id="2781224"/>
    <lineage>
        <taxon>Eukaryota</taxon>
        <taxon>Fungi</taxon>
        <taxon>Dikarya</taxon>
        <taxon>Ascomycota</taxon>
        <taxon>Pezizomycotina</taxon>
        <taxon>Dothideomycetes</taxon>
        <taxon>Dothideomycetidae</taxon>
        <taxon>Dothideales</taxon>
        <taxon>Dothioraceae</taxon>
        <taxon>Neodothiora</taxon>
    </lineage>
</organism>
<name>A0ABR3PNH2_9PEZI</name>
<dbReference type="GeneID" id="95974704"/>
<keyword evidence="3" id="KW-1185">Reference proteome</keyword>
<feature type="chain" id="PRO_5045363994" description="Clock-controlled protein 6" evidence="1">
    <location>
        <begin position="19"/>
        <end position="141"/>
    </location>
</feature>
<evidence type="ECO:0000256" key="1">
    <source>
        <dbReference type="SAM" id="SignalP"/>
    </source>
</evidence>
<sequence>MKVTFAAVALAAVSGAAAASNDTVAYVTEVVTAFTTYCPVATTLTHGSKTYTVSEATTLTITDCPCTVTKPASSPVAPVAVSSAPYAYSNGTTAAVTPAGTAAASGTQSGGKTTSTFAGAAAANQAGMGLAAIMGLAAFAL</sequence>
<keyword evidence="1" id="KW-0732">Signal</keyword>
<protein>
    <recommendedName>
        <fullName evidence="4">Clock-controlled protein 6</fullName>
    </recommendedName>
</protein>
<dbReference type="InterPro" id="IPR038843">
    <property type="entry name" value="Sed1/Spi1"/>
</dbReference>
<dbReference type="PANTHER" id="PTHR35523">
    <property type="entry name" value="CELL WALL PROTEIN SED1"/>
    <property type="match status" value="1"/>
</dbReference>
<gene>
    <name evidence="2" type="ORF">AAFC00_001001</name>
</gene>